<dbReference type="EMBL" id="OZ034819">
    <property type="protein sequence ID" value="CAL1394281.1"/>
    <property type="molecule type" value="Genomic_DNA"/>
</dbReference>
<sequence length="83" mass="9067">MSHSSATSLWWIPWRRAISSKMSVYRSRRDENPMKFVSRQSTLWMRGSPAGGGGGGDGALRVDGGRVLEQVAALLLAVLSLSY</sequence>
<reference evidence="1 2" key="1">
    <citation type="submission" date="2024-04" db="EMBL/GenBank/DDBJ databases">
        <authorList>
            <person name="Fracassetti M."/>
        </authorList>
    </citation>
    <scope>NUCLEOTIDE SEQUENCE [LARGE SCALE GENOMIC DNA]</scope>
</reference>
<dbReference type="Proteomes" id="UP001497516">
    <property type="component" value="Chromosome 6"/>
</dbReference>
<dbReference type="AlphaFoldDB" id="A0AAV2F7R2"/>
<protein>
    <submittedName>
        <fullName evidence="1">Uncharacterized protein</fullName>
    </submittedName>
</protein>
<keyword evidence="2" id="KW-1185">Reference proteome</keyword>
<name>A0AAV2F7R2_9ROSI</name>
<gene>
    <name evidence="1" type="ORF">LTRI10_LOCUS34795</name>
</gene>
<proteinExistence type="predicted"/>
<evidence type="ECO:0000313" key="2">
    <source>
        <dbReference type="Proteomes" id="UP001497516"/>
    </source>
</evidence>
<accession>A0AAV2F7R2</accession>
<evidence type="ECO:0000313" key="1">
    <source>
        <dbReference type="EMBL" id="CAL1394281.1"/>
    </source>
</evidence>
<organism evidence="1 2">
    <name type="scientific">Linum trigynum</name>
    <dbReference type="NCBI Taxonomy" id="586398"/>
    <lineage>
        <taxon>Eukaryota</taxon>
        <taxon>Viridiplantae</taxon>
        <taxon>Streptophyta</taxon>
        <taxon>Embryophyta</taxon>
        <taxon>Tracheophyta</taxon>
        <taxon>Spermatophyta</taxon>
        <taxon>Magnoliopsida</taxon>
        <taxon>eudicotyledons</taxon>
        <taxon>Gunneridae</taxon>
        <taxon>Pentapetalae</taxon>
        <taxon>rosids</taxon>
        <taxon>fabids</taxon>
        <taxon>Malpighiales</taxon>
        <taxon>Linaceae</taxon>
        <taxon>Linum</taxon>
    </lineage>
</organism>